<feature type="region of interest" description="Disordered" evidence="2">
    <location>
        <begin position="946"/>
        <end position="975"/>
    </location>
</feature>
<dbReference type="PANTHER" id="PTHR45812:SF1">
    <property type="entry name" value="DNA POLYMERASE ZETA CATALYTIC SUBUNIT"/>
    <property type="match status" value="1"/>
</dbReference>
<dbReference type="GO" id="GO:0016035">
    <property type="term" value="C:zeta DNA polymerase complex"/>
    <property type="evidence" value="ECO:0007669"/>
    <property type="project" value="InterPro"/>
</dbReference>
<dbReference type="Pfam" id="PF24055">
    <property type="entry name" value="POL3_N"/>
    <property type="match status" value="1"/>
</dbReference>
<accession>A0A182NQU4</accession>
<feature type="compositionally biased region" description="Polar residues" evidence="2">
    <location>
        <begin position="1279"/>
        <end position="1289"/>
    </location>
</feature>
<reference evidence="6" key="1">
    <citation type="submission" date="2013-03" db="EMBL/GenBank/DDBJ databases">
        <title>The Genome Sequence of Anopheles dirus WRAIR2.</title>
        <authorList>
            <consortium name="The Broad Institute Genomics Platform"/>
            <person name="Neafsey D.E."/>
            <person name="Walton C."/>
            <person name="Walker B."/>
            <person name="Young S.K."/>
            <person name="Zeng Q."/>
            <person name="Gargeya S."/>
            <person name="Fitzgerald M."/>
            <person name="Haas B."/>
            <person name="Abouelleil A."/>
            <person name="Allen A.W."/>
            <person name="Alvarado L."/>
            <person name="Arachchi H.M."/>
            <person name="Berlin A.M."/>
            <person name="Chapman S.B."/>
            <person name="Gainer-Dewar J."/>
            <person name="Goldberg J."/>
            <person name="Griggs A."/>
            <person name="Gujja S."/>
            <person name="Hansen M."/>
            <person name="Howarth C."/>
            <person name="Imamovic A."/>
            <person name="Ireland A."/>
            <person name="Larimer J."/>
            <person name="McCowan C."/>
            <person name="Murphy C."/>
            <person name="Pearson M."/>
            <person name="Poon T.W."/>
            <person name="Priest M."/>
            <person name="Roberts A."/>
            <person name="Saif S."/>
            <person name="Shea T."/>
            <person name="Sisk P."/>
            <person name="Sykes S."/>
            <person name="Wortman J."/>
            <person name="Nusbaum C."/>
            <person name="Birren B."/>
        </authorList>
    </citation>
    <scope>NUCLEOTIDE SEQUENCE [LARGE SCALE GENOMIC DNA]</scope>
    <source>
        <strain evidence="6">WRAIR2</strain>
    </source>
</reference>
<dbReference type="STRING" id="7168.A0A182NQU4"/>
<feature type="compositionally biased region" description="Basic and acidic residues" evidence="2">
    <location>
        <begin position="946"/>
        <end position="957"/>
    </location>
</feature>
<dbReference type="GO" id="GO:0003887">
    <property type="term" value="F:DNA-directed DNA polymerase activity"/>
    <property type="evidence" value="ECO:0007669"/>
    <property type="project" value="UniProtKB-EC"/>
</dbReference>
<feature type="compositionally biased region" description="Polar residues" evidence="2">
    <location>
        <begin position="1220"/>
        <end position="1255"/>
    </location>
</feature>
<feature type="compositionally biased region" description="Polar residues" evidence="2">
    <location>
        <begin position="761"/>
        <end position="799"/>
    </location>
</feature>
<comment type="catalytic activity">
    <reaction evidence="1">
        <text>DNA(n) + a 2'-deoxyribonucleoside 5'-triphosphate = DNA(n+1) + diphosphate</text>
        <dbReference type="Rhea" id="RHEA:22508"/>
        <dbReference type="Rhea" id="RHEA-COMP:17339"/>
        <dbReference type="Rhea" id="RHEA-COMP:17340"/>
        <dbReference type="ChEBI" id="CHEBI:33019"/>
        <dbReference type="ChEBI" id="CHEBI:61560"/>
        <dbReference type="ChEBI" id="CHEBI:173112"/>
        <dbReference type="EC" id="2.7.7.7"/>
    </reaction>
</comment>
<evidence type="ECO:0000256" key="2">
    <source>
        <dbReference type="SAM" id="MobiDB-lite"/>
    </source>
</evidence>
<dbReference type="InterPro" id="IPR012337">
    <property type="entry name" value="RNaseH-like_sf"/>
</dbReference>
<sequence length="1317" mass="146122">MPSVCELLSTMVHQKNQISIRIVSVDYYMSKPDPQFDACYSEFRGSEVKQVPVIRLFGSSAEGTHSCVHIHGVFPYFYVPYDESTTDRLAVDQKIYQLANALDKAINVSLAKSMSQTKHIFKIVLVKGVPIYGYHRNAHHYLKIYMYNPMLVRKATQLLMNGTILSKNYQVHETHVPYILQFFIDYNLYGMSFLDLDSKGLRQRKSIAETGNNDPPKMSTSEYEIDVLAANILNREPEEEDNGEFANPGIASIWKDEQARRMLLGLEQPERMNLSQDTGIAGSEVVTESDRFYRALLVSKLLQKPTVSSSVEERRKVPTSAYPSEAVEGATLLDASYIANHMRDSAGRSNESLYDSQLSYHFDASTMIDEDKIVSLSQNPDATLVEDDYNMIEIMRELEEQETKNFEGDCLLAPLTQQSGESNRSIIQANLNVSQANRLLNASLCGNLETVCLMSEQAERRTGKPEDASFDSDDEFLLDFTQKQADANALPDVAERYFSDSDDELLLDGCIPQLDGGDDSFTPMSSKRHRDSKEREAQLNSSAKRVRFDLTQPTVKKSVTPRRVTFAPSPPEKEHARAKRVLQEFENSSPNTLKNFEIRVSKLGFIKRINEHRSEPSNVDEFPIKPLQVRVTRLDCTAYDMHEFSAKKISYDRYQQARDYDMLNNYDPMEGPSTPKMECVRKKSPKKGRKGLPTSKRQRLEFEEEQQIEVILSERFKNIVRLSPKVLIKSLLLIENATANSELSLSNYSPSGEENSRVNEDQSAGASIASKQLPSSPTDSTKQGESGSKSPENASTADKQQPAVEDCTLIEDSDDSEKYNDGMDVEFSLPTSSETDENTQDNAQCIAVDDSSSDDGEPLKKKDKAPKTNSTSEKEIVTIADEEANDVRMISPSIFDTIPLSELLDKDLANTIDLSEDDKTPTFGGSPAVSIGSQLDGVVELMDTSGDKAKKDEKDDASNDAAEEAEPEEETPANIQSFCENTLLCELDDINSDSDDSCLGGTWNRTTEGNEEGEKHVVVLLQAKAPTREEALRAIETLEIPPVVNPTPFYSDPADVSGKKEIGHTVLNIAGNSLNDAEEFTSTIAGLTSLKHLRYDNLQRTFGESIGEVLGPVGSSGPNSDRIKELLASEGSVVITPSDLPPNRADASSWLDNRCRKRHAETATAADQDSPVKVKTAGTIMTLADDKVEASHPVPAAPKIDKNTNGSNEEAAKQNKSPEDTINSSAVIDSSMQENTTDNTASSKEQTTKQPQHLNLTEEENVVPAADFEPSDQSDRTNLEQSNANISTATPIDNTFGFKVNYENLQDAKSKCEIRLF</sequence>
<name>A0A182NQU4_9DIPT</name>
<dbReference type="GO" id="GO:0005634">
    <property type="term" value="C:nucleus"/>
    <property type="evidence" value="ECO:0007669"/>
    <property type="project" value="TreeGrafter"/>
</dbReference>
<evidence type="ECO:0000259" key="4">
    <source>
        <dbReference type="Pfam" id="PF24065"/>
    </source>
</evidence>
<dbReference type="InterPro" id="IPR056447">
    <property type="entry name" value="REV3_N"/>
</dbReference>
<protein>
    <submittedName>
        <fullName evidence="5">Uncharacterized protein</fullName>
    </submittedName>
</protein>
<dbReference type="FunFam" id="3.30.342.10:FF:000002">
    <property type="entry name" value="DNA polymerase zeta catalytic subunit isoform X1"/>
    <property type="match status" value="1"/>
</dbReference>
<dbReference type="Proteomes" id="UP000075884">
    <property type="component" value="Unassembled WGS sequence"/>
</dbReference>
<proteinExistence type="predicted"/>
<dbReference type="PANTHER" id="PTHR45812">
    <property type="entry name" value="DNA POLYMERASE ZETA CATALYTIC SUBUNIT"/>
    <property type="match status" value="1"/>
</dbReference>
<feature type="compositionally biased region" description="Acidic residues" evidence="2">
    <location>
        <begin position="961"/>
        <end position="971"/>
    </location>
</feature>
<dbReference type="GO" id="GO:0042276">
    <property type="term" value="P:error-prone translesion synthesis"/>
    <property type="evidence" value="ECO:0007669"/>
    <property type="project" value="TreeGrafter"/>
</dbReference>
<feature type="domain" description="DNA polymerase zeta catalytic subunit N-terminal" evidence="4">
    <location>
        <begin position="18"/>
        <end position="71"/>
    </location>
</feature>
<feature type="region of interest" description="Disordered" evidence="2">
    <location>
        <begin position="1184"/>
        <end position="1289"/>
    </location>
</feature>
<evidence type="ECO:0000313" key="6">
    <source>
        <dbReference type="Proteomes" id="UP000075884"/>
    </source>
</evidence>
<evidence type="ECO:0000256" key="1">
    <source>
        <dbReference type="ARBA" id="ARBA00049244"/>
    </source>
</evidence>
<feature type="domain" description="DNA polymerase delta/zeta catalytic subunit N-terminal" evidence="3">
    <location>
        <begin position="72"/>
        <end position="152"/>
    </location>
</feature>
<dbReference type="SUPFAM" id="SSF53098">
    <property type="entry name" value="Ribonuclease H-like"/>
    <property type="match status" value="1"/>
</dbReference>
<evidence type="ECO:0000313" key="5">
    <source>
        <dbReference type="EnsemblMetazoa" id="ADIR010029-PA"/>
    </source>
</evidence>
<dbReference type="Pfam" id="PF24065">
    <property type="entry name" value="REV3_N"/>
    <property type="match status" value="1"/>
</dbReference>
<dbReference type="Gene3D" id="3.30.342.10">
    <property type="entry name" value="DNA Polymerase, chain B, domain 1"/>
    <property type="match status" value="1"/>
</dbReference>
<feature type="region of interest" description="Disordered" evidence="2">
    <location>
        <begin position="743"/>
        <end position="877"/>
    </location>
</feature>
<reference evidence="5" key="2">
    <citation type="submission" date="2020-05" db="UniProtKB">
        <authorList>
            <consortium name="EnsemblMetazoa"/>
        </authorList>
    </citation>
    <scope>IDENTIFICATION</scope>
    <source>
        <strain evidence="5">WRAIR2</strain>
    </source>
</reference>
<dbReference type="InterPro" id="IPR056435">
    <property type="entry name" value="DPOD/Z_N"/>
</dbReference>
<feature type="compositionally biased region" description="Basic and acidic residues" evidence="2">
    <location>
        <begin position="1210"/>
        <end position="1219"/>
    </location>
</feature>
<feature type="compositionally biased region" description="Polar residues" evidence="2">
    <location>
        <begin position="743"/>
        <end position="753"/>
    </location>
</feature>
<dbReference type="InterPro" id="IPR030559">
    <property type="entry name" value="PolZ_Rev3"/>
</dbReference>
<organism evidence="5 6">
    <name type="scientific">Anopheles dirus</name>
    <dbReference type="NCBI Taxonomy" id="7168"/>
    <lineage>
        <taxon>Eukaryota</taxon>
        <taxon>Metazoa</taxon>
        <taxon>Ecdysozoa</taxon>
        <taxon>Arthropoda</taxon>
        <taxon>Hexapoda</taxon>
        <taxon>Insecta</taxon>
        <taxon>Pterygota</taxon>
        <taxon>Neoptera</taxon>
        <taxon>Endopterygota</taxon>
        <taxon>Diptera</taxon>
        <taxon>Nematocera</taxon>
        <taxon>Culicoidea</taxon>
        <taxon>Culicidae</taxon>
        <taxon>Anophelinae</taxon>
        <taxon>Anopheles</taxon>
    </lineage>
</organism>
<feature type="region of interest" description="Disordered" evidence="2">
    <location>
        <begin position="665"/>
        <end position="698"/>
    </location>
</feature>
<dbReference type="VEuPathDB" id="VectorBase:ADIR010029"/>
<dbReference type="GO" id="GO:0000724">
    <property type="term" value="P:double-strand break repair via homologous recombination"/>
    <property type="evidence" value="ECO:0007669"/>
    <property type="project" value="TreeGrafter"/>
</dbReference>
<dbReference type="EnsemblMetazoa" id="ADIR010029-RA">
    <property type="protein sequence ID" value="ADIR010029-PA"/>
    <property type="gene ID" value="ADIR010029"/>
</dbReference>
<feature type="region of interest" description="Disordered" evidence="2">
    <location>
        <begin position="514"/>
        <end position="540"/>
    </location>
</feature>
<evidence type="ECO:0000259" key="3">
    <source>
        <dbReference type="Pfam" id="PF24055"/>
    </source>
</evidence>
<keyword evidence="6" id="KW-1185">Reference proteome</keyword>